<dbReference type="KEGG" id="dhe:111593867"/>
<keyword evidence="1" id="KW-1185">Reference proteome</keyword>
<reference evidence="2" key="1">
    <citation type="submission" date="2025-08" db="UniProtKB">
        <authorList>
            <consortium name="RefSeq"/>
        </authorList>
    </citation>
    <scope>IDENTIFICATION</scope>
    <source>
        <strain evidence="2">15085-1641.00</strain>
        <tissue evidence="2">Whole body</tissue>
    </source>
</reference>
<dbReference type="AlphaFoldDB" id="A0A6J1LE46"/>
<name>A0A6J1LE46_DROHY</name>
<dbReference type="OMA" id="CIERWEH"/>
<protein>
    <submittedName>
        <fullName evidence="2">Uncharacterized protein LOC111593867</fullName>
    </submittedName>
</protein>
<organism evidence="1 2">
    <name type="scientific">Drosophila hydei</name>
    <name type="common">Fruit fly</name>
    <dbReference type="NCBI Taxonomy" id="7224"/>
    <lineage>
        <taxon>Eukaryota</taxon>
        <taxon>Metazoa</taxon>
        <taxon>Ecdysozoa</taxon>
        <taxon>Arthropoda</taxon>
        <taxon>Hexapoda</taxon>
        <taxon>Insecta</taxon>
        <taxon>Pterygota</taxon>
        <taxon>Neoptera</taxon>
        <taxon>Endopterygota</taxon>
        <taxon>Diptera</taxon>
        <taxon>Brachycera</taxon>
        <taxon>Muscomorpha</taxon>
        <taxon>Ephydroidea</taxon>
        <taxon>Drosophilidae</taxon>
        <taxon>Drosophila</taxon>
    </lineage>
</organism>
<dbReference type="RefSeq" id="XP_023162695.2">
    <property type="nucleotide sequence ID" value="XM_023306927.2"/>
</dbReference>
<accession>A0A6J1LE46</accession>
<dbReference type="InterPro" id="IPR031883">
    <property type="entry name" value="DUF4763"/>
</dbReference>
<evidence type="ECO:0000313" key="1">
    <source>
        <dbReference type="Proteomes" id="UP000504633"/>
    </source>
</evidence>
<sequence>MNKIVSYWYKGNTCQAAGLISPEESEILTSSYDYDSIDVEEPDLDTPYEQLEKIKTRLKELRDQLIYTPPDPCELDGASLSPKEDTCFLTVRQLQLQQLRRSNCLLRCQLQSRMQHLHRARKQLLLVQDMRCQLSSQLEKMIAEINVLEEFKVSAQHQFGLCIERNEQIKTSKIDRQEFSERIHDMYFRRVGSMRALVPLDCHMELRYTLNIELILVRIFLNDVFANLTEEFKLYSQSIRNCCFGKIIKRKKDINKCAKLKNKTL</sequence>
<gene>
    <name evidence="2" type="primary">LOC111593867</name>
</gene>
<evidence type="ECO:0000313" key="2">
    <source>
        <dbReference type="RefSeq" id="XP_023162695.2"/>
    </source>
</evidence>
<dbReference type="Pfam" id="PF15960">
    <property type="entry name" value="DUF4763"/>
    <property type="match status" value="1"/>
</dbReference>
<dbReference type="OrthoDB" id="7864818at2759"/>
<dbReference type="Proteomes" id="UP000504633">
    <property type="component" value="Unplaced"/>
</dbReference>
<proteinExistence type="predicted"/>
<dbReference type="GeneID" id="111593867"/>